<evidence type="ECO:0000256" key="1">
    <source>
        <dbReference type="ARBA" id="ARBA00004141"/>
    </source>
</evidence>
<dbReference type="NCBIfam" id="TIGR00728">
    <property type="entry name" value="OPT_sfam"/>
    <property type="match status" value="1"/>
</dbReference>
<accession>M2QJZ9</accession>
<evidence type="ECO:0000256" key="2">
    <source>
        <dbReference type="ARBA" id="ARBA00008807"/>
    </source>
</evidence>
<dbReference type="AlphaFoldDB" id="M2QJZ9"/>
<feature type="transmembrane region" description="Helical" evidence="9">
    <location>
        <begin position="223"/>
        <end position="244"/>
    </location>
</feature>
<comment type="subcellular location">
    <subcellularLocation>
        <location evidence="1">Membrane</location>
        <topology evidence="1">Multi-pass membrane protein</topology>
    </subcellularLocation>
</comment>
<dbReference type="InterPro" id="IPR004813">
    <property type="entry name" value="OPT"/>
</dbReference>
<dbReference type="Proteomes" id="UP000016930">
    <property type="component" value="Unassembled WGS sequence"/>
</dbReference>
<dbReference type="EMBL" id="KB445811">
    <property type="protein sequence ID" value="EMD32415.1"/>
    <property type="molecule type" value="Genomic_DNA"/>
</dbReference>
<organism evidence="10 11">
    <name type="scientific">Ceriporiopsis subvermispora (strain B)</name>
    <name type="common">White-rot fungus</name>
    <name type="synonym">Gelatoporia subvermispora</name>
    <dbReference type="NCBI Taxonomy" id="914234"/>
    <lineage>
        <taxon>Eukaryota</taxon>
        <taxon>Fungi</taxon>
        <taxon>Dikarya</taxon>
        <taxon>Basidiomycota</taxon>
        <taxon>Agaricomycotina</taxon>
        <taxon>Agaricomycetes</taxon>
        <taxon>Polyporales</taxon>
        <taxon>Gelatoporiaceae</taxon>
        <taxon>Gelatoporia</taxon>
    </lineage>
</organism>
<dbReference type="OrthoDB" id="9986677at2759"/>
<evidence type="ECO:0008006" key="12">
    <source>
        <dbReference type="Google" id="ProtNLM"/>
    </source>
</evidence>
<keyword evidence="11" id="KW-1185">Reference proteome</keyword>
<evidence type="ECO:0000256" key="5">
    <source>
        <dbReference type="ARBA" id="ARBA00022856"/>
    </source>
</evidence>
<evidence type="ECO:0000256" key="9">
    <source>
        <dbReference type="SAM" id="Phobius"/>
    </source>
</evidence>
<dbReference type="InterPro" id="IPR004648">
    <property type="entry name" value="Oligpept_transpt"/>
</dbReference>
<keyword evidence="4 9" id="KW-0812">Transmembrane</keyword>
<keyword evidence="8 9" id="KW-0472">Membrane</keyword>
<dbReference type="NCBIfam" id="TIGR00727">
    <property type="entry name" value="ISP4_OPT"/>
    <property type="match status" value="1"/>
</dbReference>
<keyword evidence="3" id="KW-0813">Transport</keyword>
<dbReference type="Pfam" id="PF03169">
    <property type="entry name" value="OPT"/>
    <property type="match status" value="1"/>
</dbReference>
<feature type="transmembrane region" description="Helical" evidence="9">
    <location>
        <begin position="531"/>
        <end position="554"/>
    </location>
</feature>
<feature type="transmembrane region" description="Helical" evidence="9">
    <location>
        <begin position="453"/>
        <end position="477"/>
    </location>
</feature>
<sequence length="764" mass="85539">MSAEVDEDLRDCISSLASASICPEEKSLHSNISYDYDPSLPSRPPSSLASAFDPNFDTNATYLDDDSPYPEVRSAVANYDDPSMPVSTLRAWVLGLLWAVLLPGINQFYFFRYPSLLVGSIVPQLMTFPLGRAWARWVPSVRVLGVSLNPGPFTIKEHVLVTIMAGVGAQSAYASDIVAVQRVYYRQNFGFAYQWMLVMSTQLIGFSIGGIARRLLVDPASMIWPNTLVVCALFNTLHSQSYAGIGQHDGLSRERFFTFAFLSAALWYLVPGYLFQALRYHSGMGFSLLSFDWNEIAYIGSPLATPWWAEANVFAGFLFFYWFLTPILYFCNVWYSQFMPISSTQPFDNTGNEYDWARILNADNTFNVDAYKAYSPLFLSMTFAISYGLSFASITATIVHALLYFNKPIRVHLRRSLAEQPDVHAQLMAKYPQVVTFVFACLCIKLWPTEMTIWALLVALVIALIYVVPIGMIQAVTNRQVGLNVITELIVGFMLPGRPVAMMMCVTWGYVTMSQAMIFTSDFKLGHYMKIPPRIVFCSQVVASIIAGTVQLGVQSWMFSNIPNICTTEQENASGFTCANTQVFGAASVIWGLIGPGLQFSQGHLYYPLLFFFIVGAVCPIIVWALTKKWPNSLLNYVNLMFTGVGNIPPATAVNYVPWAIIGFLFQYIIRRRHFAFWAKYNYVLSAALDAGTAVSTILIYFILQYPRNGQIGSTTIEQWWGNTVFKNTADWNSLPLKSIVNGTFGISLSRFTDYTCVAILAVR</sequence>
<feature type="transmembrane region" description="Helical" evidence="9">
    <location>
        <begin position="313"/>
        <end position="335"/>
    </location>
</feature>
<evidence type="ECO:0000256" key="6">
    <source>
        <dbReference type="ARBA" id="ARBA00022927"/>
    </source>
</evidence>
<feature type="transmembrane region" description="Helical" evidence="9">
    <location>
        <begin position="192"/>
        <end position="211"/>
    </location>
</feature>
<evidence type="ECO:0000256" key="4">
    <source>
        <dbReference type="ARBA" id="ARBA00022692"/>
    </source>
</evidence>
<feature type="transmembrane region" description="Helical" evidence="9">
    <location>
        <begin position="682"/>
        <end position="704"/>
    </location>
</feature>
<evidence type="ECO:0000256" key="7">
    <source>
        <dbReference type="ARBA" id="ARBA00022989"/>
    </source>
</evidence>
<comment type="similarity">
    <text evidence="2">Belongs to the oligopeptide OPT transporter family.</text>
</comment>
<dbReference type="GO" id="GO:0015031">
    <property type="term" value="P:protein transport"/>
    <property type="evidence" value="ECO:0007669"/>
    <property type="project" value="UniProtKB-KW"/>
</dbReference>
<dbReference type="HOGENOM" id="CLU_004965_1_1_1"/>
<feature type="transmembrane region" description="Helical" evidence="9">
    <location>
        <begin position="384"/>
        <end position="406"/>
    </location>
</feature>
<keyword evidence="5" id="KW-0571">Peptide transport</keyword>
<feature type="transmembrane region" description="Helical" evidence="9">
    <location>
        <begin position="256"/>
        <end position="275"/>
    </location>
</feature>
<evidence type="ECO:0000313" key="11">
    <source>
        <dbReference type="Proteomes" id="UP000016930"/>
    </source>
</evidence>
<dbReference type="PANTHER" id="PTHR22601">
    <property type="entry name" value="ISP4 LIKE PROTEIN"/>
    <property type="match status" value="1"/>
</dbReference>
<protein>
    <recommendedName>
        <fullName evidence="12">OPT oligopeptide transporter</fullName>
    </recommendedName>
</protein>
<evidence type="ECO:0000313" key="10">
    <source>
        <dbReference type="EMBL" id="EMD32415.1"/>
    </source>
</evidence>
<feature type="transmembrane region" description="Helical" evidence="9">
    <location>
        <begin position="605"/>
        <end position="627"/>
    </location>
</feature>
<name>M2QJZ9_CERS8</name>
<proteinExistence type="inferred from homology"/>
<feature type="transmembrane region" description="Helical" evidence="9">
    <location>
        <begin position="647"/>
        <end position="670"/>
    </location>
</feature>
<dbReference type="GO" id="GO:0035673">
    <property type="term" value="F:oligopeptide transmembrane transporter activity"/>
    <property type="evidence" value="ECO:0007669"/>
    <property type="project" value="InterPro"/>
</dbReference>
<keyword evidence="7 9" id="KW-1133">Transmembrane helix</keyword>
<evidence type="ECO:0000256" key="8">
    <source>
        <dbReference type="ARBA" id="ARBA00023136"/>
    </source>
</evidence>
<reference evidence="10 11" key="1">
    <citation type="journal article" date="2012" name="Proc. Natl. Acad. Sci. U.S.A.">
        <title>Comparative genomics of Ceriporiopsis subvermispora and Phanerochaete chrysosporium provide insight into selective ligninolysis.</title>
        <authorList>
            <person name="Fernandez-Fueyo E."/>
            <person name="Ruiz-Duenas F.J."/>
            <person name="Ferreira P."/>
            <person name="Floudas D."/>
            <person name="Hibbett D.S."/>
            <person name="Canessa P."/>
            <person name="Larrondo L.F."/>
            <person name="James T.Y."/>
            <person name="Seelenfreund D."/>
            <person name="Lobos S."/>
            <person name="Polanco R."/>
            <person name="Tello M."/>
            <person name="Honda Y."/>
            <person name="Watanabe T."/>
            <person name="Watanabe T."/>
            <person name="Ryu J.S."/>
            <person name="Kubicek C.P."/>
            <person name="Schmoll M."/>
            <person name="Gaskell J."/>
            <person name="Hammel K.E."/>
            <person name="St John F.J."/>
            <person name="Vanden Wymelenberg A."/>
            <person name="Sabat G."/>
            <person name="Splinter BonDurant S."/>
            <person name="Syed K."/>
            <person name="Yadav J.S."/>
            <person name="Doddapaneni H."/>
            <person name="Subramanian V."/>
            <person name="Lavin J.L."/>
            <person name="Oguiza J.A."/>
            <person name="Perez G."/>
            <person name="Pisabarro A.G."/>
            <person name="Ramirez L."/>
            <person name="Santoyo F."/>
            <person name="Master E."/>
            <person name="Coutinho P.M."/>
            <person name="Henrissat B."/>
            <person name="Lombard V."/>
            <person name="Magnuson J.K."/>
            <person name="Kuees U."/>
            <person name="Hori C."/>
            <person name="Igarashi K."/>
            <person name="Samejima M."/>
            <person name="Held B.W."/>
            <person name="Barry K.W."/>
            <person name="LaButti K.M."/>
            <person name="Lapidus A."/>
            <person name="Lindquist E.A."/>
            <person name="Lucas S.M."/>
            <person name="Riley R."/>
            <person name="Salamov A.A."/>
            <person name="Hoffmeister D."/>
            <person name="Schwenk D."/>
            <person name="Hadar Y."/>
            <person name="Yarden O."/>
            <person name="de Vries R.P."/>
            <person name="Wiebenga A."/>
            <person name="Stenlid J."/>
            <person name="Eastwood D."/>
            <person name="Grigoriev I.V."/>
            <person name="Berka R.M."/>
            <person name="Blanchette R.A."/>
            <person name="Kersten P."/>
            <person name="Martinez A.T."/>
            <person name="Vicuna R."/>
            <person name="Cullen D."/>
        </authorList>
    </citation>
    <scope>NUCLEOTIDE SEQUENCE [LARGE SCALE GENOMIC DNA]</scope>
    <source>
        <strain evidence="10 11">B</strain>
    </source>
</reference>
<evidence type="ECO:0000256" key="3">
    <source>
        <dbReference type="ARBA" id="ARBA00022448"/>
    </source>
</evidence>
<feature type="transmembrane region" description="Helical" evidence="9">
    <location>
        <begin position="489"/>
        <end position="511"/>
    </location>
</feature>
<keyword evidence="6" id="KW-0653">Protein transport</keyword>
<gene>
    <name evidence="10" type="ORF">CERSUDRAFT_68734</name>
</gene>
<dbReference type="GO" id="GO:0016020">
    <property type="term" value="C:membrane"/>
    <property type="evidence" value="ECO:0007669"/>
    <property type="project" value="UniProtKB-SubCell"/>
</dbReference>
<feature type="transmembrane region" description="Helical" evidence="9">
    <location>
        <begin position="89"/>
        <end position="109"/>
    </location>
</feature>